<dbReference type="SUPFAM" id="SSF47384">
    <property type="entry name" value="Homodimeric domain of signal transducing histidine kinase"/>
    <property type="match status" value="1"/>
</dbReference>
<sequence length="444" mass="48340">MSHALAPSIVRRLSWSLMAIASLGLCLMCAGIYWASSAQLSRAQDRLLAVKVNKLVETAQAMRQQGGAAFVALLAENAPRRPGSRLELRHTDGRVFYADPAASPFLLPPRSQREIQFDLPSPDGGAALRGRFAIDVAHDEDMLASLGIILAMATLLGTLGIGAAAWLAARRGLRPLDDLARQMRAISPGSERKRVALAAPRRELQPAVDQFNGLMDRVEQAYQQLECFNADVAHELRTPLSVLIGQTEVALSRPRTPDQLHETLQSNLEELQRLARLVQDMLFLSRADRGETARRGDAKVLAHIVDEVADFHEAVLDERALKLAVIGQACARIDENLFKQAVSNLLDNAARFAAPGSTIRILLQEARGNRVEVAVENLGQTIPEAALERLFDRFFRIEAGRADGESHHGLGLAIVAAIARMHAGRPVAQSRDGVTRIGFDISAA</sequence>
<dbReference type="SMART" id="SM00387">
    <property type="entry name" value="HATPase_c"/>
    <property type="match status" value="1"/>
</dbReference>
<feature type="transmembrane region" description="Helical" evidence="14">
    <location>
        <begin position="142"/>
        <end position="169"/>
    </location>
</feature>
<name>A0A1W6ZAS2_9BORD</name>
<dbReference type="InterPro" id="IPR003661">
    <property type="entry name" value="HisK_dim/P_dom"/>
</dbReference>
<evidence type="ECO:0000256" key="2">
    <source>
        <dbReference type="ARBA" id="ARBA00004533"/>
    </source>
</evidence>
<evidence type="ECO:0000256" key="11">
    <source>
        <dbReference type="ARBA" id="ARBA00022989"/>
    </source>
</evidence>
<dbReference type="EC" id="2.7.13.3" evidence="14"/>
<dbReference type="Pfam" id="PF00512">
    <property type="entry name" value="HisKA"/>
    <property type="match status" value="1"/>
</dbReference>
<dbReference type="Gene3D" id="6.10.340.10">
    <property type="match status" value="1"/>
</dbReference>
<keyword evidence="10 14" id="KW-0067">ATP-binding</keyword>
<dbReference type="PRINTS" id="PR00344">
    <property type="entry name" value="BCTRLSENSOR"/>
</dbReference>
<evidence type="ECO:0000256" key="8">
    <source>
        <dbReference type="ARBA" id="ARBA00022741"/>
    </source>
</evidence>
<dbReference type="GO" id="GO:0005524">
    <property type="term" value="F:ATP binding"/>
    <property type="evidence" value="ECO:0007669"/>
    <property type="project" value="UniProtKB-KW"/>
</dbReference>
<dbReference type="FunFam" id="1.10.287.130:FF:000001">
    <property type="entry name" value="Two-component sensor histidine kinase"/>
    <property type="match status" value="1"/>
</dbReference>
<dbReference type="InterPro" id="IPR003660">
    <property type="entry name" value="HAMP_dom"/>
</dbReference>
<keyword evidence="11 14" id="KW-1133">Transmembrane helix</keyword>
<evidence type="ECO:0000256" key="3">
    <source>
        <dbReference type="ARBA" id="ARBA00022475"/>
    </source>
</evidence>
<keyword evidence="9 14" id="KW-0418">Kinase</keyword>
<dbReference type="InterPro" id="IPR003594">
    <property type="entry name" value="HATPase_dom"/>
</dbReference>
<keyword evidence="12 14" id="KW-0902">Two-component regulatory system</keyword>
<evidence type="ECO:0000313" key="18">
    <source>
        <dbReference type="Proteomes" id="UP000194161"/>
    </source>
</evidence>
<keyword evidence="8 14" id="KW-0547">Nucleotide-binding</keyword>
<keyword evidence="5" id="KW-0597">Phosphoprotein</keyword>
<evidence type="ECO:0000256" key="6">
    <source>
        <dbReference type="ARBA" id="ARBA00022679"/>
    </source>
</evidence>
<dbReference type="NCBIfam" id="TIGR01386">
    <property type="entry name" value="cztS_silS_copS"/>
    <property type="match status" value="1"/>
</dbReference>
<keyword evidence="7 14" id="KW-0812">Transmembrane</keyword>
<evidence type="ECO:0000256" key="14">
    <source>
        <dbReference type="RuleBase" id="RU364088"/>
    </source>
</evidence>
<keyword evidence="18" id="KW-1185">Reference proteome</keyword>
<dbReference type="InterPro" id="IPR050428">
    <property type="entry name" value="TCS_sensor_his_kinase"/>
</dbReference>
<feature type="transmembrane region" description="Helical" evidence="14">
    <location>
        <begin position="12"/>
        <end position="35"/>
    </location>
</feature>
<keyword evidence="13 14" id="KW-0472">Membrane</keyword>
<protein>
    <recommendedName>
        <fullName evidence="14">Sensor protein</fullName>
        <ecNumber evidence="14">2.7.13.3</ecNumber>
    </recommendedName>
</protein>
<keyword evidence="4 14" id="KW-0997">Cell inner membrane</keyword>
<proteinExistence type="predicted"/>
<dbReference type="PANTHER" id="PTHR45436:SF9">
    <property type="entry name" value="SENSOR PROTEIN"/>
    <property type="match status" value="1"/>
</dbReference>
<evidence type="ECO:0000256" key="5">
    <source>
        <dbReference type="ARBA" id="ARBA00022553"/>
    </source>
</evidence>
<dbReference type="PANTHER" id="PTHR45436">
    <property type="entry name" value="SENSOR HISTIDINE KINASE YKOH"/>
    <property type="match status" value="1"/>
</dbReference>
<dbReference type="Gene3D" id="3.30.565.10">
    <property type="entry name" value="Histidine kinase-like ATPase, C-terminal domain"/>
    <property type="match status" value="1"/>
</dbReference>
<evidence type="ECO:0000313" key="17">
    <source>
        <dbReference type="EMBL" id="ARP94483.1"/>
    </source>
</evidence>
<comment type="catalytic activity">
    <reaction evidence="1 14">
        <text>ATP + protein L-histidine = ADP + protein N-phospho-L-histidine.</text>
        <dbReference type="EC" id="2.7.13.3"/>
    </reaction>
</comment>
<dbReference type="InterPro" id="IPR004358">
    <property type="entry name" value="Sig_transdc_His_kin-like_C"/>
</dbReference>
<dbReference type="InterPro" id="IPR006290">
    <property type="entry name" value="CztS_silS_copS"/>
</dbReference>
<gene>
    <name evidence="17" type="ORF">CAL15_08840</name>
</gene>
<reference evidence="17 18" key="1">
    <citation type="submission" date="2017-05" db="EMBL/GenBank/DDBJ databases">
        <title>Complete and WGS of Bordetella genogroups.</title>
        <authorList>
            <person name="Spilker T."/>
            <person name="LiPuma J."/>
        </authorList>
    </citation>
    <scope>NUCLEOTIDE SEQUENCE [LARGE SCALE GENOMIC DNA]</scope>
    <source>
        <strain evidence="17 18">AU7206</strain>
    </source>
</reference>
<dbReference type="Pfam" id="PF02518">
    <property type="entry name" value="HATPase_c"/>
    <property type="match status" value="1"/>
</dbReference>
<dbReference type="SUPFAM" id="SSF55874">
    <property type="entry name" value="ATPase domain of HSP90 chaperone/DNA topoisomerase II/histidine kinase"/>
    <property type="match status" value="1"/>
</dbReference>
<evidence type="ECO:0000256" key="1">
    <source>
        <dbReference type="ARBA" id="ARBA00000085"/>
    </source>
</evidence>
<organism evidence="17 18">
    <name type="scientific">Bordetella genomosp. 13</name>
    <dbReference type="NCBI Taxonomy" id="463040"/>
    <lineage>
        <taxon>Bacteria</taxon>
        <taxon>Pseudomonadati</taxon>
        <taxon>Pseudomonadota</taxon>
        <taxon>Betaproteobacteria</taxon>
        <taxon>Burkholderiales</taxon>
        <taxon>Alcaligenaceae</taxon>
        <taxon>Bordetella</taxon>
    </lineage>
</organism>
<dbReference type="InterPro" id="IPR036890">
    <property type="entry name" value="HATPase_C_sf"/>
</dbReference>
<dbReference type="CDD" id="cd00082">
    <property type="entry name" value="HisKA"/>
    <property type="match status" value="1"/>
</dbReference>
<feature type="domain" description="HAMP" evidence="16">
    <location>
        <begin position="170"/>
        <end position="223"/>
    </location>
</feature>
<dbReference type="AlphaFoldDB" id="A0A1W6ZAS2"/>
<evidence type="ECO:0000256" key="7">
    <source>
        <dbReference type="ARBA" id="ARBA00022692"/>
    </source>
</evidence>
<evidence type="ECO:0000256" key="10">
    <source>
        <dbReference type="ARBA" id="ARBA00022840"/>
    </source>
</evidence>
<keyword evidence="6 14" id="KW-0808">Transferase</keyword>
<evidence type="ECO:0000256" key="9">
    <source>
        <dbReference type="ARBA" id="ARBA00022777"/>
    </source>
</evidence>
<dbReference type="PROSITE" id="PS50885">
    <property type="entry name" value="HAMP"/>
    <property type="match status" value="1"/>
</dbReference>
<dbReference type="OrthoDB" id="9786919at2"/>
<dbReference type="GO" id="GO:0000155">
    <property type="term" value="F:phosphorelay sensor kinase activity"/>
    <property type="evidence" value="ECO:0007669"/>
    <property type="project" value="InterPro"/>
</dbReference>
<dbReference type="InterPro" id="IPR036097">
    <property type="entry name" value="HisK_dim/P_sf"/>
</dbReference>
<dbReference type="Proteomes" id="UP000194161">
    <property type="component" value="Chromosome"/>
</dbReference>
<dbReference type="InterPro" id="IPR005467">
    <property type="entry name" value="His_kinase_dom"/>
</dbReference>
<dbReference type="RefSeq" id="WP_086078249.1">
    <property type="nucleotide sequence ID" value="NZ_CP021111.1"/>
</dbReference>
<accession>A0A1W6ZAS2</accession>
<dbReference type="SMART" id="SM00304">
    <property type="entry name" value="HAMP"/>
    <property type="match status" value="1"/>
</dbReference>
<comment type="subcellular location">
    <subcellularLocation>
        <location evidence="2 14">Cell inner membrane</location>
    </subcellularLocation>
</comment>
<keyword evidence="3 14" id="KW-1003">Cell membrane</keyword>
<evidence type="ECO:0000259" key="15">
    <source>
        <dbReference type="PROSITE" id="PS50109"/>
    </source>
</evidence>
<dbReference type="Pfam" id="PF00672">
    <property type="entry name" value="HAMP"/>
    <property type="match status" value="1"/>
</dbReference>
<dbReference type="KEGG" id="bgm:CAL15_08840"/>
<evidence type="ECO:0000256" key="13">
    <source>
        <dbReference type="ARBA" id="ARBA00023136"/>
    </source>
</evidence>
<feature type="domain" description="Histidine kinase" evidence="15">
    <location>
        <begin position="231"/>
        <end position="444"/>
    </location>
</feature>
<dbReference type="SMART" id="SM00388">
    <property type="entry name" value="HisKA"/>
    <property type="match status" value="1"/>
</dbReference>
<comment type="function">
    <text evidence="14">Member of a two-component regulatory system.</text>
</comment>
<dbReference type="PROSITE" id="PS50109">
    <property type="entry name" value="HIS_KIN"/>
    <property type="match status" value="1"/>
</dbReference>
<dbReference type="GO" id="GO:0005886">
    <property type="term" value="C:plasma membrane"/>
    <property type="evidence" value="ECO:0007669"/>
    <property type="project" value="UniProtKB-SubCell"/>
</dbReference>
<dbReference type="Gene3D" id="1.10.287.130">
    <property type="match status" value="1"/>
</dbReference>
<dbReference type="STRING" id="463040.CAL15_08840"/>
<evidence type="ECO:0000256" key="4">
    <source>
        <dbReference type="ARBA" id="ARBA00022519"/>
    </source>
</evidence>
<evidence type="ECO:0000256" key="12">
    <source>
        <dbReference type="ARBA" id="ARBA00023012"/>
    </source>
</evidence>
<dbReference type="EMBL" id="CP021111">
    <property type="protein sequence ID" value="ARP94483.1"/>
    <property type="molecule type" value="Genomic_DNA"/>
</dbReference>
<evidence type="ECO:0000259" key="16">
    <source>
        <dbReference type="PROSITE" id="PS50885"/>
    </source>
</evidence>